<dbReference type="AlphaFoldDB" id="A0A939JYG7"/>
<organism evidence="2 3">
    <name type="scientific">Fibrella aquatilis</name>
    <dbReference type="NCBI Taxonomy" id="2817059"/>
    <lineage>
        <taxon>Bacteria</taxon>
        <taxon>Pseudomonadati</taxon>
        <taxon>Bacteroidota</taxon>
        <taxon>Cytophagia</taxon>
        <taxon>Cytophagales</taxon>
        <taxon>Spirosomataceae</taxon>
        <taxon>Fibrella</taxon>
    </lineage>
</organism>
<sequence>MRKTLKSYVLVVLLFALTVLTFVSVWLGCYAILAWLHLTGAFWLLPVVALCYVATYATVDAVRAWLRGVLPGLFDDDDTNSTTTGGACIHG</sequence>
<keyword evidence="1" id="KW-0472">Membrane</keyword>
<feature type="transmembrane region" description="Helical" evidence="1">
    <location>
        <begin position="41"/>
        <end position="59"/>
    </location>
</feature>
<evidence type="ECO:0000256" key="1">
    <source>
        <dbReference type="SAM" id="Phobius"/>
    </source>
</evidence>
<evidence type="ECO:0000313" key="3">
    <source>
        <dbReference type="Proteomes" id="UP000664795"/>
    </source>
</evidence>
<dbReference type="RefSeq" id="WP_207334318.1">
    <property type="nucleotide sequence ID" value="NZ_JAFMYU010000003.1"/>
</dbReference>
<keyword evidence="1" id="KW-0812">Transmembrane</keyword>
<keyword evidence="1" id="KW-1133">Transmembrane helix</keyword>
<dbReference type="EMBL" id="JAFMYU010000003">
    <property type="protein sequence ID" value="MBO0930353.1"/>
    <property type="molecule type" value="Genomic_DNA"/>
</dbReference>
<keyword evidence="3" id="KW-1185">Reference proteome</keyword>
<dbReference type="PROSITE" id="PS51257">
    <property type="entry name" value="PROKAR_LIPOPROTEIN"/>
    <property type="match status" value="1"/>
</dbReference>
<reference evidence="2 3" key="1">
    <citation type="submission" date="2021-03" db="EMBL/GenBank/DDBJ databases">
        <title>Fibrella sp. HMF5036 genome sequencing and assembly.</title>
        <authorList>
            <person name="Kang H."/>
            <person name="Kim H."/>
            <person name="Bae S."/>
            <person name="Joh K."/>
        </authorList>
    </citation>
    <scope>NUCLEOTIDE SEQUENCE [LARGE SCALE GENOMIC DNA]</scope>
    <source>
        <strain evidence="2 3">HMF5036</strain>
    </source>
</reference>
<feature type="transmembrane region" description="Helical" evidence="1">
    <location>
        <begin position="7"/>
        <end position="35"/>
    </location>
</feature>
<dbReference type="Proteomes" id="UP000664795">
    <property type="component" value="Unassembled WGS sequence"/>
</dbReference>
<comment type="caution">
    <text evidence="2">The sequence shown here is derived from an EMBL/GenBank/DDBJ whole genome shotgun (WGS) entry which is preliminary data.</text>
</comment>
<proteinExistence type="predicted"/>
<gene>
    <name evidence="2" type="ORF">J2I48_05065</name>
</gene>
<protein>
    <submittedName>
        <fullName evidence="2">Uncharacterized protein</fullName>
    </submittedName>
</protein>
<accession>A0A939JYG7</accession>
<name>A0A939JYG7_9BACT</name>
<evidence type="ECO:0000313" key="2">
    <source>
        <dbReference type="EMBL" id="MBO0930353.1"/>
    </source>
</evidence>